<keyword evidence="1" id="KW-0808">Transferase</keyword>
<dbReference type="PANTHER" id="PTHR37316:SF3">
    <property type="entry name" value="TEICHOIC ACID GLYCEROL-PHOSPHATE TRANSFERASE"/>
    <property type="match status" value="1"/>
</dbReference>
<evidence type="ECO:0000313" key="2">
    <source>
        <dbReference type="Proteomes" id="UP000236990"/>
    </source>
</evidence>
<sequence length="532" mass="63669">MNTVKINSIKNLNGHIEIRIEADESHKNPILYVKARKEENCSLSFSPYSFNNNKVIFRIPASSLSYTNIYYDAYLEYINRDGDLVQERIKNSSRRKRLALNLLNLKHQRVQHSEHEYLVTEYFAVGGYLAFQVRETDEYDNYKYKLKEFLACLLAPLMYWRYKDSKLIYEKFSNYARDNSFYYFAYTQKNDKHNKLFYIITKNSPDIKNLEPYKKNVVYFMSIKHILLILISKYFIASESKGHAYAWRHNQSIPRYFLNRKPFVFLQHGVLGLKKVDRTFFANNRLNHADLFITSSEIEKKIVLDFLGYKEQDVAVTGLARWDNFKGLSKEKKIFVMPTWRVQLDLLSDEEFLRSEFYLAYSKLLHSTKIKQILHDNSYQLHFMLHPKFVRFEKYFMSDDENIKIIHQSEEPIDQELKTSELLITDYSSIMWDALYYDCPTLLFQFDQDDYLQRQGSYLDFQADLKDIIIKNPQILLKKIVAFMQNKETVNLSSLKQKYFSYTDQENSKRIYDSIGQWESSYQFKPLYKKHS</sequence>
<dbReference type="InterPro" id="IPR043148">
    <property type="entry name" value="TagF_C"/>
</dbReference>
<dbReference type="GO" id="GO:0047355">
    <property type="term" value="F:CDP-glycerol glycerophosphotransferase activity"/>
    <property type="evidence" value="ECO:0007669"/>
    <property type="project" value="UniProtKB-EC"/>
</dbReference>
<dbReference type="SUPFAM" id="SSF53756">
    <property type="entry name" value="UDP-Glycosyltransferase/glycogen phosphorylase"/>
    <property type="match status" value="1"/>
</dbReference>
<name>A0A2S3U8K6_LACPN</name>
<proteinExistence type="predicted"/>
<dbReference type="AlphaFoldDB" id="A0A2S3U8K6"/>
<dbReference type="GO" id="GO:0016020">
    <property type="term" value="C:membrane"/>
    <property type="evidence" value="ECO:0007669"/>
    <property type="project" value="InterPro"/>
</dbReference>
<dbReference type="InterPro" id="IPR007554">
    <property type="entry name" value="Glycerophosphate_synth"/>
</dbReference>
<dbReference type="EMBL" id="NKCZ01000068">
    <property type="protein sequence ID" value="POD88626.1"/>
    <property type="molecule type" value="Genomic_DNA"/>
</dbReference>
<evidence type="ECO:0000313" key="1">
    <source>
        <dbReference type="EMBL" id="POD88626.1"/>
    </source>
</evidence>
<dbReference type="Proteomes" id="UP000236990">
    <property type="component" value="Unassembled WGS sequence"/>
</dbReference>
<dbReference type="Pfam" id="PF04464">
    <property type="entry name" value="Glyphos_transf"/>
    <property type="match status" value="1"/>
</dbReference>
<reference evidence="1 2" key="1">
    <citation type="submission" date="2017-06" db="EMBL/GenBank/DDBJ databases">
        <title>Genome sequence of Lactobacillus plantarum subsp. plantarum strain SRCM101258.</title>
        <authorList>
            <person name="Cho S.H."/>
        </authorList>
    </citation>
    <scope>NUCLEOTIDE SEQUENCE [LARGE SCALE GENOMIC DNA]</scope>
    <source>
        <strain evidence="1 2">SRCM101258</strain>
    </source>
</reference>
<comment type="caution">
    <text evidence="1">The sequence shown here is derived from an EMBL/GenBank/DDBJ whole genome shotgun (WGS) entry which is preliminary data.</text>
</comment>
<dbReference type="Gene3D" id="3.40.50.12580">
    <property type="match status" value="1"/>
</dbReference>
<accession>A0A2S3U8K6</accession>
<organism evidence="1 2">
    <name type="scientific">Lactiplantibacillus plantarum subsp. plantarum</name>
    <dbReference type="NCBI Taxonomy" id="337330"/>
    <lineage>
        <taxon>Bacteria</taxon>
        <taxon>Bacillati</taxon>
        <taxon>Bacillota</taxon>
        <taxon>Bacilli</taxon>
        <taxon>Lactobacillales</taxon>
        <taxon>Lactobacillaceae</taxon>
        <taxon>Lactiplantibacillus</taxon>
    </lineage>
</organism>
<gene>
    <name evidence="1" type="primary">tagF</name>
    <name evidence="1" type="ORF">S101258_00617</name>
</gene>
<dbReference type="InterPro" id="IPR051612">
    <property type="entry name" value="Teichoic_Acid_Biosynth"/>
</dbReference>
<dbReference type="PANTHER" id="PTHR37316">
    <property type="entry name" value="TEICHOIC ACID GLYCEROL-PHOSPHATE PRIMASE"/>
    <property type="match status" value="1"/>
</dbReference>
<protein>
    <submittedName>
        <fullName evidence="1">CDP-glycerol glycerophosphotransferase</fullName>
        <ecNumber evidence="1">2.7.8.12</ecNumber>
    </submittedName>
</protein>
<dbReference type="EC" id="2.7.8.12" evidence="1"/>